<evidence type="ECO:0000313" key="3">
    <source>
        <dbReference type="EMBL" id="MDC7692555.1"/>
    </source>
</evidence>
<evidence type="ECO:0000259" key="2">
    <source>
        <dbReference type="Pfam" id="PF19556"/>
    </source>
</evidence>
<evidence type="ECO:0000313" key="4">
    <source>
        <dbReference type="Proteomes" id="UP001221566"/>
    </source>
</evidence>
<dbReference type="EMBL" id="JAQQKY010000016">
    <property type="protein sequence ID" value="MDC7692555.1"/>
    <property type="molecule type" value="Genomic_DNA"/>
</dbReference>
<dbReference type="Proteomes" id="UP001221566">
    <property type="component" value="Unassembled WGS sequence"/>
</dbReference>
<dbReference type="InterPro" id="IPR022273">
    <property type="entry name" value="PRTRC_protein-E"/>
</dbReference>
<reference evidence="3 4" key="1">
    <citation type="submission" date="2023-01" db="EMBL/GenBank/DDBJ databases">
        <title>Novel species of the genus Vogesella isolated from rivers.</title>
        <authorList>
            <person name="Lu H."/>
        </authorList>
    </citation>
    <scope>NUCLEOTIDE SEQUENCE [LARGE SCALE GENOMIC DNA]</scope>
    <source>
        <strain evidence="3 4">SH7W</strain>
    </source>
</reference>
<organism evidence="3 4">
    <name type="scientific">Vogesella indigofera</name>
    <name type="common">Pseudomonas indigofera</name>
    <dbReference type="NCBI Taxonomy" id="45465"/>
    <lineage>
        <taxon>Bacteria</taxon>
        <taxon>Pseudomonadati</taxon>
        <taxon>Pseudomonadota</taxon>
        <taxon>Betaproteobacteria</taxon>
        <taxon>Neisseriales</taxon>
        <taxon>Chromobacteriaceae</taxon>
        <taxon>Vogesella</taxon>
    </lineage>
</organism>
<dbReference type="NCBIfam" id="TIGR03741">
    <property type="entry name" value="PRTRC_E"/>
    <property type="match status" value="1"/>
</dbReference>
<dbReference type="Pfam" id="PF19556">
    <property type="entry name" value="PRTRC_E"/>
    <property type="match status" value="1"/>
</dbReference>
<feature type="region of interest" description="Disordered" evidence="1">
    <location>
        <begin position="92"/>
        <end position="149"/>
    </location>
</feature>
<accession>A0ABT5I8R2</accession>
<keyword evidence="4" id="KW-1185">Reference proteome</keyword>
<comment type="caution">
    <text evidence="3">The sequence shown here is derived from an EMBL/GenBank/DDBJ whole genome shotgun (WGS) entry which is preliminary data.</text>
</comment>
<feature type="domain" description="ParB-related ThiF-related cassette protein E" evidence="2">
    <location>
        <begin position="3"/>
        <end position="99"/>
    </location>
</feature>
<evidence type="ECO:0000256" key="1">
    <source>
        <dbReference type="SAM" id="MobiDB-lite"/>
    </source>
</evidence>
<feature type="compositionally biased region" description="Acidic residues" evidence="1">
    <location>
        <begin position="111"/>
        <end position="124"/>
    </location>
</feature>
<proteinExistence type="predicted"/>
<feature type="compositionally biased region" description="Low complexity" evidence="1">
    <location>
        <begin position="92"/>
        <end position="105"/>
    </location>
</feature>
<dbReference type="RefSeq" id="WP_272804139.1">
    <property type="nucleotide sequence ID" value="NZ_JAQQKY010000016.1"/>
</dbReference>
<gene>
    <name evidence="3" type="ORF">PQU93_17475</name>
</gene>
<name>A0ABT5I8R2_VOGIN</name>
<protein>
    <submittedName>
        <fullName evidence="3">PRTRC system protein E</fullName>
    </submittedName>
</protein>
<sequence length="149" mass="15529">MIFSQLAQLASKSLSMTVTVDEKSGDMTVMVIPQGEGALTTPLVLTATPAELDAGFVQALSSYGSTRKSLAEQLAEAEKAMKEAGKQATVAAAKKASKSTTPAITVKSVNDDDDDQGDGDDQDADRDVSTTQSKPQAAVSEDPMAKLFD</sequence>